<dbReference type="SMART" id="SM00889">
    <property type="entry name" value="EFG_IV"/>
    <property type="match status" value="1"/>
</dbReference>
<proteinExistence type="predicted"/>
<evidence type="ECO:0000313" key="7">
    <source>
        <dbReference type="EMBL" id="PLS08617.1"/>
    </source>
</evidence>
<keyword evidence="5" id="KW-0046">Antibiotic resistance</keyword>
<comment type="caution">
    <text evidence="7">The sequence shown here is derived from an EMBL/GenBank/DDBJ whole genome shotgun (WGS) entry which is preliminary data.</text>
</comment>
<dbReference type="InterPro" id="IPR014721">
    <property type="entry name" value="Ribsml_uS5_D2-typ_fold_subgr"/>
</dbReference>
<dbReference type="Pfam" id="PF00679">
    <property type="entry name" value="EFG_C"/>
    <property type="match status" value="1"/>
</dbReference>
<protein>
    <submittedName>
        <fullName evidence="7">Elongation factor G</fullName>
    </submittedName>
</protein>
<dbReference type="InterPro" id="IPR020568">
    <property type="entry name" value="Ribosomal_Su5_D2-typ_SF"/>
</dbReference>
<dbReference type="AlphaFoldDB" id="A0A2N5HSZ4"/>
<evidence type="ECO:0000313" key="8">
    <source>
        <dbReference type="Proteomes" id="UP000234950"/>
    </source>
</evidence>
<dbReference type="Gene3D" id="3.30.70.240">
    <property type="match status" value="1"/>
</dbReference>
<dbReference type="SUPFAM" id="SSF52540">
    <property type="entry name" value="P-loop containing nucleoside triphosphate hydrolases"/>
    <property type="match status" value="1"/>
</dbReference>
<dbReference type="Pfam" id="PF22042">
    <property type="entry name" value="EF-G_D2"/>
    <property type="match status" value="1"/>
</dbReference>
<dbReference type="PRINTS" id="PR01037">
    <property type="entry name" value="TCRTETOQM"/>
</dbReference>
<dbReference type="Pfam" id="PF00009">
    <property type="entry name" value="GTP_EFTU"/>
    <property type="match status" value="1"/>
</dbReference>
<dbReference type="InterPro" id="IPR035647">
    <property type="entry name" value="EFG_III/V"/>
</dbReference>
<dbReference type="GO" id="GO:0003924">
    <property type="term" value="F:GTPase activity"/>
    <property type="evidence" value="ECO:0007669"/>
    <property type="project" value="InterPro"/>
</dbReference>
<dbReference type="Proteomes" id="UP000234950">
    <property type="component" value="Unassembled WGS sequence"/>
</dbReference>
<evidence type="ECO:0000256" key="1">
    <source>
        <dbReference type="ARBA" id="ARBA00003987"/>
    </source>
</evidence>
<dbReference type="NCBIfam" id="TIGR00231">
    <property type="entry name" value="small_GTP"/>
    <property type="match status" value="1"/>
</dbReference>
<dbReference type="EMBL" id="PGVE01000017">
    <property type="protein sequence ID" value="PLS08617.1"/>
    <property type="molecule type" value="Genomic_DNA"/>
</dbReference>
<dbReference type="InterPro" id="IPR005517">
    <property type="entry name" value="Transl_elong_EFG/EF2_IV"/>
</dbReference>
<evidence type="ECO:0000256" key="4">
    <source>
        <dbReference type="ARBA" id="ARBA00023134"/>
    </source>
</evidence>
<dbReference type="InterPro" id="IPR000795">
    <property type="entry name" value="T_Tr_GTP-bd_dom"/>
</dbReference>
<keyword evidence="8" id="KW-1185">Reference proteome</keyword>
<keyword evidence="4" id="KW-0342">GTP-binding</keyword>
<dbReference type="SUPFAM" id="SSF50447">
    <property type="entry name" value="Translation proteins"/>
    <property type="match status" value="1"/>
</dbReference>
<dbReference type="InterPro" id="IPR005225">
    <property type="entry name" value="Small_GTP-bd"/>
</dbReference>
<gene>
    <name evidence="7" type="ORF">CVD27_04255</name>
</gene>
<dbReference type="Gene3D" id="3.30.70.870">
    <property type="entry name" value="Elongation Factor G (Translational Gtpase), domain 3"/>
    <property type="match status" value="1"/>
</dbReference>
<dbReference type="RefSeq" id="WP_101646634.1">
    <property type="nucleotide sequence ID" value="NZ_PGVE01000017.1"/>
</dbReference>
<dbReference type="InterPro" id="IPR035650">
    <property type="entry name" value="Tet_C"/>
</dbReference>
<dbReference type="InterPro" id="IPR041095">
    <property type="entry name" value="EFG_II"/>
</dbReference>
<dbReference type="InterPro" id="IPR000640">
    <property type="entry name" value="EFG_V-like"/>
</dbReference>
<evidence type="ECO:0000256" key="3">
    <source>
        <dbReference type="ARBA" id="ARBA00022917"/>
    </source>
</evidence>
<dbReference type="SUPFAM" id="SSF54980">
    <property type="entry name" value="EF-G C-terminal domain-like"/>
    <property type="match status" value="2"/>
</dbReference>
<dbReference type="PANTHER" id="PTHR43261">
    <property type="entry name" value="TRANSLATION ELONGATION FACTOR G-RELATED"/>
    <property type="match status" value="1"/>
</dbReference>
<dbReference type="PROSITE" id="PS51722">
    <property type="entry name" value="G_TR_2"/>
    <property type="match status" value="1"/>
</dbReference>
<feature type="domain" description="Tr-type G" evidence="6">
    <location>
        <begin position="1"/>
        <end position="234"/>
    </location>
</feature>
<dbReference type="Pfam" id="PF03764">
    <property type="entry name" value="EFG_IV"/>
    <property type="match status" value="1"/>
</dbReference>
<organism evidence="7 8">
    <name type="scientific">Neobacillus cucumis</name>
    <dbReference type="NCBI Taxonomy" id="1740721"/>
    <lineage>
        <taxon>Bacteria</taxon>
        <taxon>Bacillati</taxon>
        <taxon>Bacillota</taxon>
        <taxon>Bacilli</taxon>
        <taxon>Bacillales</taxon>
        <taxon>Bacillaceae</taxon>
        <taxon>Neobacillus</taxon>
    </lineage>
</organism>
<dbReference type="Pfam" id="PF14492">
    <property type="entry name" value="EFG_III"/>
    <property type="match status" value="1"/>
</dbReference>
<dbReference type="InterPro" id="IPR053905">
    <property type="entry name" value="EF-G-like_DII"/>
</dbReference>
<dbReference type="OrthoDB" id="9804431at2"/>
<dbReference type="SUPFAM" id="SSF54211">
    <property type="entry name" value="Ribosomal protein S5 domain 2-like"/>
    <property type="match status" value="1"/>
</dbReference>
<dbReference type="GO" id="GO:0046677">
    <property type="term" value="P:response to antibiotic"/>
    <property type="evidence" value="ECO:0007669"/>
    <property type="project" value="UniProtKB-KW"/>
</dbReference>
<dbReference type="GO" id="GO:0032790">
    <property type="term" value="P:ribosome disassembly"/>
    <property type="evidence" value="ECO:0007669"/>
    <property type="project" value="TreeGrafter"/>
</dbReference>
<dbReference type="Gene3D" id="3.30.230.10">
    <property type="match status" value="1"/>
</dbReference>
<accession>A0A2N5HSZ4</accession>
<dbReference type="SMART" id="SM00838">
    <property type="entry name" value="EFG_C"/>
    <property type="match status" value="1"/>
</dbReference>
<dbReference type="InterPro" id="IPR009000">
    <property type="entry name" value="Transl_B-barrel_sf"/>
</dbReference>
<dbReference type="CDD" id="cd03711">
    <property type="entry name" value="Tet_C"/>
    <property type="match status" value="1"/>
</dbReference>
<keyword evidence="7" id="KW-0251">Elongation factor</keyword>
<reference evidence="7 8" key="1">
    <citation type="submission" date="2017-11" db="EMBL/GenBank/DDBJ databases">
        <title>Comparitive Functional Genomics of Dry Heat Resistant strains isolated from the Viking Spacecraft.</title>
        <authorList>
            <person name="Seuylemezian A."/>
            <person name="Cooper K."/>
            <person name="Vaishampayan P."/>
        </authorList>
    </citation>
    <scope>NUCLEOTIDE SEQUENCE [LARGE SCALE GENOMIC DNA]</scope>
    <source>
        <strain evidence="7 8">V32-6</strain>
    </source>
</reference>
<dbReference type="Gene3D" id="3.40.50.300">
    <property type="entry name" value="P-loop containing nucleotide triphosphate hydrolases"/>
    <property type="match status" value="1"/>
</dbReference>
<dbReference type="Gene3D" id="2.40.30.10">
    <property type="entry name" value="Translation factors"/>
    <property type="match status" value="1"/>
</dbReference>
<name>A0A2N5HSZ4_9BACI</name>
<dbReference type="PRINTS" id="PR00315">
    <property type="entry name" value="ELONGATNFCT"/>
</dbReference>
<evidence type="ECO:0000256" key="5">
    <source>
        <dbReference type="ARBA" id="ARBA00023251"/>
    </source>
</evidence>
<dbReference type="PANTHER" id="PTHR43261:SF1">
    <property type="entry name" value="RIBOSOME-RELEASING FACTOR 2, MITOCHONDRIAL"/>
    <property type="match status" value="1"/>
</dbReference>
<sequence length="648" mass="73347">MKKTIGLFAHVDAGKTTLAEQLLYHTKTIRYRGRVDHKDTFLDTHEIEKQRGITVFADQVTFLYNGSTYYLIDTPGHVDFSPEMERALQVMDFAIIIVSAVEGIEGHTETVWRLLQKHNVPTIFFINKIDRVGADAVSVMNEIRTQLSKDACDITHSSIRNNMSEELIEFIAERDEELLDRYMEDGYDSDLWFETMKNLFRNNQIFPCTYGSALQAIGLDSLLEKMDLLTETVYNKEEPFAGIVYKIRYDEKGTRITFIKAYSGTLKVRDEIYCGGKSHNEKITQIRLYNGSKFQSVDHVSAGDLFAVTGLSLASAGEGLGTLKKKVNYEMTSALKSKVTLESNINVKEALRYFKILNAEDPALNVTWEERSQEIHIHVMGTIQLQVLQQVIKERFNLDVTFNEPEILYKESIASEVLGFGHFEPLGHYAEVHLKLEPAVRNSGISFESVCHTDHLTIGTQNTIQSHLFEREHHGILTGSPLTDLKITLVTGRAHNKHTSGGDFREAAYRALRQGLEKAENILLEPFYDFKIKVDLTHMGKILTDLQQAHGSFDSPITEGNKVFLTGKVPVATFMNYGPEFASFTQGKGTMNLVVGGYDLCHNQNQVIERLKYNKDADPEYTSSSIFCSKGQGYTVSWDEAEAYMHCL</sequence>
<dbReference type="InterPro" id="IPR027417">
    <property type="entry name" value="P-loop_NTPase"/>
</dbReference>
<keyword evidence="2" id="KW-0547">Nucleotide-binding</keyword>
<evidence type="ECO:0000256" key="2">
    <source>
        <dbReference type="ARBA" id="ARBA00022741"/>
    </source>
</evidence>
<dbReference type="GO" id="GO:0005525">
    <property type="term" value="F:GTP binding"/>
    <property type="evidence" value="ECO:0007669"/>
    <property type="project" value="UniProtKB-KW"/>
</dbReference>
<evidence type="ECO:0000259" key="6">
    <source>
        <dbReference type="PROSITE" id="PS51722"/>
    </source>
</evidence>
<comment type="function">
    <text evidence="1">Abolishes the inhibitory effect of tetracyclin on protein synthesis by a non-covalent modification of the ribosomes.</text>
</comment>
<keyword evidence="3" id="KW-0648">Protein biosynthesis</keyword>
<dbReference type="GO" id="GO:0003746">
    <property type="term" value="F:translation elongation factor activity"/>
    <property type="evidence" value="ECO:0007669"/>
    <property type="project" value="UniProtKB-KW"/>
</dbReference>